<keyword evidence="2" id="KW-1185">Reference proteome</keyword>
<proteinExistence type="predicted"/>
<comment type="caution">
    <text evidence="1">The sequence shown here is derived from an EMBL/GenBank/DDBJ whole genome shotgun (WGS) entry which is preliminary data.</text>
</comment>
<evidence type="ECO:0000313" key="2">
    <source>
        <dbReference type="Proteomes" id="UP000821865"/>
    </source>
</evidence>
<organism evidence="1 2">
    <name type="scientific">Dermacentor silvarum</name>
    <name type="common">Tick</name>
    <dbReference type="NCBI Taxonomy" id="543639"/>
    <lineage>
        <taxon>Eukaryota</taxon>
        <taxon>Metazoa</taxon>
        <taxon>Ecdysozoa</taxon>
        <taxon>Arthropoda</taxon>
        <taxon>Chelicerata</taxon>
        <taxon>Arachnida</taxon>
        <taxon>Acari</taxon>
        <taxon>Parasitiformes</taxon>
        <taxon>Ixodida</taxon>
        <taxon>Ixodoidea</taxon>
        <taxon>Ixodidae</taxon>
        <taxon>Rhipicephalinae</taxon>
        <taxon>Dermacentor</taxon>
    </lineage>
</organism>
<gene>
    <name evidence="1" type="ORF">HPB49_021023</name>
</gene>
<reference evidence="1" key="1">
    <citation type="submission" date="2020-05" db="EMBL/GenBank/DDBJ databases">
        <title>Large-scale comparative analyses of tick genomes elucidate their genetic diversity and vector capacities.</title>
        <authorList>
            <person name="Jia N."/>
            <person name="Wang J."/>
            <person name="Shi W."/>
            <person name="Du L."/>
            <person name="Sun Y."/>
            <person name="Zhan W."/>
            <person name="Jiang J."/>
            <person name="Wang Q."/>
            <person name="Zhang B."/>
            <person name="Ji P."/>
            <person name="Sakyi L.B."/>
            <person name="Cui X."/>
            <person name="Yuan T."/>
            <person name="Jiang B."/>
            <person name="Yang W."/>
            <person name="Lam T.T.-Y."/>
            <person name="Chang Q."/>
            <person name="Ding S."/>
            <person name="Wang X."/>
            <person name="Zhu J."/>
            <person name="Ruan X."/>
            <person name="Zhao L."/>
            <person name="Wei J."/>
            <person name="Que T."/>
            <person name="Du C."/>
            <person name="Cheng J."/>
            <person name="Dai P."/>
            <person name="Han X."/>
            <person name="Huang E."/>
            <person name="Gao Y."/>
            <person name="Liu J."/>
            <person name="Shao H."/>
            <person name="Ye R."/>
            <person name="Li L."/>
            <person name="Wei W."/>
            <person name="Wang X."/>
            <person name="Wang C."/>
            <person name="Yang T."/>
            <person name="Huo Q."/>
            <person name="Li W."/>
            <person name="Guo W."/>
            <person name="Chen H."/>
            <person name="Zhou L."/>
            <person name="Ni X."/>
            <person name="Tian J."/>
            <person name="Zhou Y."/>
            <person name="Sheng Y."/>
            <person name="Liu T."/>
            <person name="Pan Y."/>
            <person name="Xia L."/>
            <person name="Li J."/>
            <person name="Zhao F."/>
            <person name="Cao W."/>
        </authorList>
    </citation>
    <scope>NUCLEOTIDE SEQUENCE</scope>
    <source>
        <strain evidence="1">Dsil-2018</strain>
    </source>
</reference>
<sequence>MTEDATRFAAPLSTLPPPKSSRATTSLADTLPDLNRTACPSERETQPERHFRLWDEKLAQALRLSAQGLPRTENESWYAVTKHIHVFSAFFAANQASTIIVTSLVRSHEPRINGTPIRHPPLVCIIQTSNRTIQRKAHILLTWTFDMPSFKNALILCPSPNWMQHLGVDLTLVPFKLLMNTAVEHEHVHAHGQMPSVYDCMFRSLSKMEYIVHVDIDELIVPLPNFSIPAIVQEAERKMKRPLGSLVVPMRYHCLEYPTNMRYSSDELLPLQTRLFTYYSFEVYHGGYTKYIARSRLKNDGIQDRKKAAARKAATLKKK</sequence>
<protein>
    <submittedName>
        <fullName evidence="1">Uncharacterized protein</fullName>
    </submittedName>
</protein>
<name>A0ACB8C5H8_DERSI</name>
<accession>A0ACB8C5H8</accession>
<dbReference type="Proteomes" id="UP000821865">
    <property type="component" value="Chromosome 9"/>
</dbReference>
<dbReference type="EMBL" id="CM023478">
    <property type="protein sequence ID" value="KAH7934065.1"/>
    <property type="molecule type" value="Genomic_DNA"/>
</dbReference>
<evidence type="ECO:0000313" key="1">
    <source>
        <dbReference type="EMBL" id="KAH7934065.1"/>
    </source>
</evidence>